<proteinExistence type="predicted"/>
<name>A0A378JGX3_9GAMM</name>
<accession>A0A378JGX3</accession>
<evidence type="ECO:0000313" key="2">
    <source>
        <dbReference type="Proteomes" id="UP000254794"/>
    </source>
</evidence>
<dbReference type="OrthoDB" id="9923336at2"/>
<keyword evidence="2" id="KW-1185">Reference proteome</keyword>
<dbReference type="EMBL" id="UGOD01000001">
    <property type="protein sequence ID" value="STX49948.1"/>
    <property type="molecule type" value="Genomic_DNA"/>
</dbReference>
<evidence type="ECO:0000313" key="1">
    <source>
        <dbReference type="EMBL" id="STX49948.1"/>
    </source>
</evidence>
<dbReference type="Proteomes" id="UP000254794">
    <property type="component" value="Unassembled WGS sequence"/>
</dbReference>
<dbReference type="RefSeq" id="WP_115329429.1">
    <property type="nucleotide sequence ID" value="NZ_CAAAHP010000003.1"/>
</dbReference>
<dbReference type="AlphaFoldDB" id="A0A378JGX3"/>
<sequence length="163" mass="18469">MRMFNKVEKPAQEVFPLEAFQSLAKYFLHHLIAAVPVINSNNQITEATLEAAKQISQEQMQDFVKNLSQSLFDQMQDVKIVLGKTRTDQISIYEVAPYAEEAKFPKLCIPAITLIQPIVFLIPDGRITFDDGYKKGDVYNPSNNIKYNTPLLEDSCGKTDLII</sequence>
<protein>
    <submittedName>
        <fullName evidence="1">Uncharacterized protein</fullName>
    </submittedName>
</protein>
<reference evidence="1 2" key="1">
    <citation type="submission" date="2018-06" db="EMBL/GenBank/DDBJ databases">
        <authorList>
            <consortium name="Pathogen Informatics"/>
            <person name="Doyle S."/>
        </authorList>
    </citation>
    <scope>NUCLEOTIDE SEQUENCE [LARGE SCALE GENOMIC DNA]</scope>
    <source>
        <strain evidence="1 2">NCTC13316</strain>
    </source>
</reference>
<organism evidence="1 2">
    <name type="scientific">Legionella busanensis</name>
    <dbReference type="NCBI Taxonomy" id="190655"/>
    <lineage>
        <taxon>Bacteria</taxon>
        <taxon>Pseudomonadati</taxon>
        <taxon>Pseudomonadota</taxon>
        <taxon>Gammaproteobacteria</taxon>
        <taxon>Legionellales</taxon>
        <taxon>Legionellaceae</taxon>
        <taxon>Legionella</taxon>
    </lineage>
</organism>
<gene>
    <name evidence="1" type="ORF">NCTC13316_00010</name>
</gene>